<sequence>MMALSLTLKCILFASVFLVGVAADEQKSQVNLPLEEFQKLFTSAQVEEAKRLILDKYKIDEDEHKQKLKALEAKSKLLDNRLQQQKHLFFPENFQVLQHTASGMFNSSAEDAGVDGDVASFDIELTFRVMESSKWTKVPLVNTTSTVSSNWEVSQQAIDSNAFHTVDTVTGKDEDGVLLFLRNDQQVLATNQSGLFKVKYNAYTRVSKSRNLNAMGLSNLLYPLSGLSFQIATDASQSVKEFSVQPPSSVLRVKSGENYTNIIATLPLTADSFQIKWVDFREDFGQAKAQKEDSDSNVDTKSKQEGPEPNQDRLQQEFPQVTANHEVMHTIGEGTIRSLHSLEFKSSSEMPNLSSVQFLVHGDGVRVTSVVGHALQSWTVEEAQGTTSSSLVKAIFKTSQLDSTVALKVHTEKDRSDLSDILVELPRIECKNVLRQTGHVAIIKDANVEVHEHKTFGLSRCEPSDLSSKLRLNVDRPIVLSYKYLNPQNSAVLSVKEHAAMETLEATIDRIHYKALVTETHTFHSIIMLVQSTKLQYLEMLGLPTTASKFTVMVNSVPAKPVQGEGRKNSILVPLLIGLDQEAANEGGNLRTSVEVSYFSTHDNLGKNGTLSLNPPWFELPISVVTAHLRLPMSDENPFNYTFSGDFGSKPLRHLDYPIPDAFSYTTAKRVVPDDYEFSIVDDMWPEDEENDRSASKVGAVKIVTPLTGRSFFFQRLLVVDKELALNVTFKEKEQPVELSWWQRLIRKT</sequence>
<gene>
    <name evidence="4" type="ORF">DBRI1063_LOCUS8931</name>
</gene>
<dbReference type="EMBL" id="HBGN01013985">
    <property type="protein sequence ID" value="CAD9326024.1"/>
    <property type="molecule type" value="Transcribed_RNA"/>
</dbReference>
<keyword evidence="3" id="KW-0732">Signal</keyword>
<dbReference type="AlphaFoldDB" id="A0A7S1Z2H0"/>
<evidence type="ECO:0000256" key="1">
    <source>
        <dbReference type="SAM" id="Coils"/>
    </source>
</evidence>
<protein>
    <recommendedName>
        <fullName evidence="5">Dolichyl-diphosphooligosaccharide--protein glycosyltransferase subunit 1</fullName>
    </recommendedName>
</protein>
<keyword evidence="1" id="KW-0175">Coiled coil</keyword>
<feature type="region of interest" description="Disordered" evidence="2">
    <location>
        <begin position="287"/>
        <end position="314"/>
    </location>
</feature>
<evidence type="ECO:0000313" key="4">
    <source>
        <dbReference type="EMBL" id="CAD9326024.1"/>
    </source>
</evidence>
<evidence type="ECO:0008006" key="5">
    <source>
        <dbReference type="Google" id="ProtNLM"/>
    </source>
</evidence>
<evidence type="ECO:0000256" key="3">
    <source>
        <dbReference type="SAM" id="SignalP"/>
    </source>
</evidence>
<evidence type="ECO:0000256" key="2">
    <source>
        <dbReference type="SAM" id="MobiDB-lite"/>
    </source>
</evidence>
<accession>A0A7S1Z2H0</accession>
<proteinExistence type="predicted"/>
<reference evidence="4" key="1">
    <citation type="submission" date="2021-01" db="EMBL/GenBank/DDBJ databases">
        <authorList>
            <person name="Corre E."/>
            <person name="Pelletier E."/>
            <person name="Niang G."/>
            <person name="Scheremetjew M."/>
            <person name="Finn R."/>
            <person name="Kale V."/>
            <person name="Holt S."/>
            <person name="Cochrane G."/>
            <person name="Meng A."/>
            <person name="Brown T."/>
            <person name="Cohen L."/>
        </authorList>
    </citation>
    <scope>NUCLEOTIDE SEQUENCE</scope>
    <source>
        <strain evidence="4">Pop2</strain>
    </source>
</reference>
<feature type="coiled-coil region" evidence="1">
    <location>
        <begin position="54"/>
        <end position="88"/>
    </location>
</feature>
<name>A0A7S1Z2H0_9STRA</name>
<feature type="chain" id="PRO_5031075815" description="Dolichyl-diphosphooligosaccharide--protein glycosyltransferase subunit 1" evidence="3">
    <location>
        <begin position="24"/>
        <end position="749"/>
    </location>
</feature>
<organism evidence="4">
    <name type="scientific">Ditylum brightwellii</name>
    <dbReference type="NCBI Taxonomy" id="49249"/>
    <lineage>
        <taxon>Eukaryota</taxon>
        <taxon>Sar</taxon>
        <taxon>Stramenopiles</taxon>
        <taxon>Ochrophyta</taxon>
        <taxon>Bacillariophyta</taxon>
        <taxon>Mediophyceae</taxon>
        <taxon>Lithodesmiophycidae</taxon>
        <taxon>Lithodesmiales</taxon>
        <taxon>Lithodesmiaceae</taxon>
        <taxon>Ditylum</taxon>
    </lineage>
</organism>
<feature type="signal peptide" evidence="3">
    <location>
        <begin position="1"/>
        <end position="23"/>
    </location>
</feature>